<feature type="coiled-coil region" evidence="1">
    <location>
        <begin position="732"/>
        <end position="759"/>
    </location>
</feature>
<evidence type="ECO:0000313" key="4">
    <source>
        <dbReference type="Proteomes" id="UP001149165"/>
    </source>
</evidence>
<comment type="caution">
    <text evidence="3">The sequence shown here is derived from an EMBL/GenBank/DDBJ whole genome shotgun (WGS) entry which is preliminary data.</text>
</comment>
<keyword evidence="3" id="KW-0808">Transferase</keyword>
<feature type="compositionally biased region" description="Acidic residues" evidence="2">
    <location>
        <begin position="384"/>
        <end position="394"/>
    </location>
</feature>
<dbReference type="AlphaFoldDB" id="A0A9W9EFP9"/>
<dbReference type="EMBL" id="JAPQKH010000012">
    <property type="protein sequence ID" value="KAJ5080885.1"/>
    <property type="molecule type" value="Genomic_DNA"/>
</dbReference>
<evidence type="ECO:0000256" key="2">
    <source>
        <dbReference type="SAM" id="MobiDB-lite"/>
    </source>
</evidence>
<dbReference type="PANTHER" id="PTHR37015:SF1">
    <property type="entry name" value="REVERSE TRANSCRIPTASE DOMAIN-CONTAINING PROTEIN"/>
    <property type="match status" value="1"/>
</dbReference>
<dbReference type="OrthoDB" id="74545at2759"/>
<gene>
    <name evidence="3" type="ORF">N7456_013595</name>
</gene>
<accession>A0A9W9EFP9</accession>
<dbReference type="PANTHER" id="PTHR37015">
    <property type="entry name" value="REVERSE TRANSCRIPTASE DOMAIN-CONTAINING PROTEIN"/>
    <property type="match status" value="1"/>
</dbReference>
<keyword evidence="3" id="KW-0548">Nucleotidyltransferase</keyword>
<proteinExistence type="predicted"/>
<reference evidence="3" key="1">
    <citation type="submission" date="2022-11" db="EMBL/GenBank/DDBJ databases">
        <authorList>
            <person name="Petersen C."/>
        </authorList>
    </citation>
    <scope>NUCLEOTIDE SEQUENCE</scope>
    <source>
        <strain evidence="3">IBT 30069</strain>
    </source>
</reference>
<sequence>MDPYLSQTVQSLTRSKIHELEKQKSLYESSKNKVLLSAQSCPNSRERVACLLEGAKDLSPNAYQSPEVRNIEHWVEQARYDASIPLKKLEEFETYLRNLLDAQSRKLNLADLYSRLLTEWMDPVSEKEQSPLEDSIGEEGFTVIEERQKQRLQQLCDQFEQMVFEPCETDPAEINAFLGDLFVNEEQKKSLEWLREEVSRKMDKIWKEKDPFTVDSLDKCIRGIQSEEIISEGKQETLKHFLSSKVALNEIADVLNMRYADLPNWNWKVGTEGVPVLPRQQLNGKYRIWMDDDVLETIFVEHICIRVCNALKAALKQFIFKDGSWNFHQGPEMTDRDLLRREYYLTNQNESSMYESRRFEYRNTFFLSSLPDDESTLASRTSGYDEDDDDSAYEDGERADDPANKNVKQRLLRTIVTETLLRHRLNGKAAVVQSDLQWFSTSIPHSTIYTILRFVGFSEDWIEFLRKYIETPLNMDKAFEGHEETGVRTRRRGIPIAHASEKVIGEMTLFFMDLAVNRKTGMLLYRLHDDIWLSGEPGKCAEAWNVMTKFAGITGLRFNKHKSGSVCLGSGIDGGTVSQLPKGLVKIGFLMLDAQTGDWVIDQSQVDDHVEQLRTQLDQCNSIISWVRTWNSCIGRFFKNTFGEPAYCFGRPHVDAILCAYEKMHRMILGTQTSGTASTVTDYLRRKIQLRFGVSDIPDSFFFLSENLGGLGLRNPFVSMFLVRKILTQSPLELVEATLRKERIKYDEAKNQFEKLSRKQRLRKLNDIMDNRTTDDEIIIREAEIDTFMNFEEWSRFRDSNGRDFEELYKSLQEVPSAERPRRKEIIEEALEAAQSQFNIGSLSPEMKWTLYLYAEDLLAKFGGLNLVDKQFLPTGVLDMIKGKKVKWQMVL</sequence>
<keyword evidence="1" id="KW-0175">Coiled coil</keyword>
<keyword evidence="3" id="KW-0695">RNA-directed DNA polymerase</keyword>
<dbReference type="GO" id="GO:0003964">
    <property type="term" value="F:RNA-directed DNA polymerase activity"/>
    <property type="evidence" value="ECO:0007669"/>
    <property type="project" value="UniProtKB-KW"/>
</dbReference>
<name>A0A9W9EFP9_9EURO</name>
<dbReference type="Proteomes" id="UP001149165">
    <property type="component" value="Unassembled WGS sequence"/>
</dbReference>
<keyword evidence="4" id="KW-1185">Reference proteome</keyword>
<reference evidence="3" key="2">
    <citation type="journal article" date="2023" name="IMA Fungus">
        <title>Comparative genomic study of the Penicillium genus elucidates a diverse pangenome and 15 lateral gene transfer events.</title>
        <authorList>
            <person name="Petersen C."/>
            <person name="Sorensen T."/>
            <person name="Nielsen M.R."/>
            <person name="Sondergaard T.E."/>
            <person name="Sorensen J.L."/>
            <person name="Fitzpatrick D.A."/>
            <person name="Frisvad J.C."/>
            <person name="Nielsen K.L."/>
        </authorList>
    </citation>
    <scope>NUCLEOTIDE SEQUENCE</scope>
    <source>
        <strain evidence="3">IBT 30069</strain>
    </source>
</reference>
<evidence type="ECO:0000256" key="1">
    <source>
        <dbReference type="SAM" id="Coils"/>
    </source>
</evidence>
<feature type="region of interest" description="Disordered" evidence="2">
    <location>
        <begin position="373"/>
        <end position="404"/>
    </location>
</feature>
<protein>
    <submittedName>
        <fullName evidence="3">Reverse transcriptase</fullName>
    </submittedName>
</protein>
<organism evidence="3 4">
    <name type="scientific">Penicillium angulare</name>
    <dbReference type="NCBI Taxonomy" id="116970"/>
    <lineage>
        <taxon>Eukaryota</taxon>
        <taxon>Fungi</taxon>
        <taxon>Dikarya</taxon>
        <taxon>Ascomycota</taxon>
        <taxon>Pezizomycotina</taxon>
        <taxon>Eurotiomycetes</taxon>
        <taxon>Eurotiomycetidae</taxon>
        <taxon>Eurotiales</taxon>
        <taxon>Aspergillaceae</taxon>
        <taxon>Penicillium</taxon>
    </lineage>
</organism>
<evidence type="ECO:0000313" key="3">
    <source>
        <dbReference type="EMBL" id="KAJ5080885.1"/>
    </source>
</evidence>